<reference evidence="1" key="1">
    <citation type="submission" date="2020-08" db="EMBL/GenBank/DDBJ databases">
        <title>Multicomponent nature underlies the extraordinary mechanical properties of spider dragline silk.</title>
        <authorList>
            <person name="Kono N."/>
            <person name="Nakamura H."/>
            <person name="Mori M."/>
            <person name="Yoshida Y."/>
            <person name="Ohtoshi R."/>
            <person name="Malay A.D."/>
            <person name="Moran D.A.P."/>
            <person name="Tomita M."/>
            <person name="Numata K."/>
            <person name="Arakawa K."/>
        </authorList>
    </citation>
    <scope>NUCLEOTIDE SEQUENCE</scope>
</reference>
<evidence type="ECO:0000313" key="1">
    <source>
        <dbReference type="EMBL" id="GFY01272.1"/>
    </source>
</evidence>
<gene>
    <name evidence="1" type="primary">NCL1_36430</name>
    <name evidence="1" type="ORF">TNCV_5077391</name>
</gene>
<protein>
    <submittedName>
        <fullName evidence="1">Transposable element Tcb2 transposase</fullName>
    </submittedName>
</protein>
<proteinExistence type="predicted"/>
<keyword evidence="2" id="KW-1185">Reference proteome</keyword>
<evidence type="ECO:0000313" key="2">
    <source>
        <dbReference type="Proteomes" id="UP000887159"/>
    </source>
</evidence>
<name>A0A8X6S1L3_TRICX</name>
<dbReference type="EMBL" id="BMAU01021225">
    <property type="protein sequence ID" value="GFY01272.1"/>
    <property type="molecule type" value="Genomic_DNA"/>
</dbReference>
<comment type="caution">
    <text evidence="1">The sequence shown here is derived from an EMBL/GenBank/DDBJ whole genome shotgun (WGS) entry which is preliminary data.</text>
</comment>
<dbReference type="AlphaFoldDB" id="A0A8X6S1L3"/>
<sequence length="89" mass="10269">MGCHCLQYTVTPVLIRGTMAAQRYVHGILQPHLLTLVQWLPRAIFQQDNAQSHTARVSQDCLRIVTNFPWPARSLDLSPIEHIWDHLGW</sequence>
<dbReference type="Gene3D" id="3.30.420.10">
    <property type="entry name" value="Ribonuclease H-like superfamily/Ribonuclease H"/>
    <property type="match status" value="1"/>
</dbReference>
<dbReference type="GO" id="GO:0003676">
    <property type="term" value="F:nucleic acid binding"/>
    <property type="evidence" value="ECO:0007669"/>
    <property type="project" value="InterPro"/>
</dbReference>
<organism evidence="1 2">
    <name type="scientific">Trichonephila clavipes</name>
    <name type="common">Golden silk orbweaver</name>
    <name type="synonym">Nephila clavipes</name>
    <dbReference type="NCBI Taxonomy" id="2585209"/>
    <lineage>
        <taxon>Eukaryota</taxon>
        <taxon>Metazoa</taxon>
        <taxon>Ecdysozoa</taxon>
        <taxon>Arthropoda</taxon>
        <taxon>Chelicerata</taxon>
        <taxon>Arachnida</taxon>
        <taxon>Araneae</taxon>
        <taxon>Araneomorphae</taxon>
        <taxon>Entelegynae</taxon>
        <taxon>Araneoidea</taxon>
        <taxon>Nephilidae</taxon>
        <taxon>Trichonephila</taxon>
    </lineage>
</organism>
<dbReference type="InterPro" id="IPR036397">
    <property type="entry name" value="RNaseH_sf"/>
</dbReference>
<accession>A0A8X6S1L3</accession>
<dbReference type="Proteomes" id="UP000887159">
    <property type="component" value="Unassembled WGS sequence"/>
</dbReference>